<keyword evidence="3" id="KW-0446">Lipid-binding</keyword>
<dbReference type="InterPro" id="IPR014352">
    <property type="entry name" value="FERM/acyl-CoA-bd_prot_sf"/>
</dbReference>
<accession>A0A067Q8Y2</accession>
<reference evidence="8" key="1">
    <citation type="journal article" date="2014" name="Proc. Natl. Acad. Sci. U.S.A.">
        <title>Extensive sampling of basidiomycete genomes demonstrates inadequacy of the white-rot/brown-rot paradigm for wood decay fungi.</title>
        <authorList>
            <person name="Riley R."/>
            <person name="Salamov A.A."/>
            <person name="Brown D.W."/>
            <person name="Nagy L.G."/>
            <person name="Floudas D."/>
            <person name="Held B.W."/>
            <person name="Levasseur A."/>
            <person name="Lombard V."/>
            <person name="Morin E."/>
            <person name="Otillar R."/>
            <person name="Lindquist E.A."/>
            <person name="Sun H."/>
            <person name="LaButti K.M."/>
            <person name="Schmutz J."/>
            <person name="Jabbour D."/>
            <person name="Luo H."/>
            <person name="Baker S.E."/>
            <person name="Pisabarro A.G."/>
            <person name="Walton J.D."/>
            <person name="Blanchette R.A."/>
            <person name="Henrissat B."/>
            <person name="Martin F."/>
            <person name="Cullen D."/>
            <person name="Hibbett D.S."/>
            <person name="Grigoriev I.V."/>
        </authorList>
    </citation>
    <scope>NUCLEOTIDE SEQUENCE [LARGE SCALE GENOMIC DNA]</scope>
    <source>
        <strain evidence="8">MUCL 33604</strain>
    </source>
</reference>
<feature type="domain" description="ACB" evidence="6">
    <location>
        <begin position="7"/>
        <end position="98"/>
    </location>
</feature>
<evidence type="ECO:0000259" key="6">
    <source>
        <dbReference type="PROSITE" id="PS51228"/>
    </source>
</evidence>
<dbReference type="InterPro" id="IPR002110">
    <property type="entry name" value="Ankyrin_rpt"/>
</dbReference>
<protein>
    <recommendedName>
        <fullName evidence="6">ACB domain-containing protein</fullName>
    </recommendedName>
</protein>
<dbReference type="Gene3D" id="1.25.40.20">
    <property type="entry name" value="Ankyrin repeat-containing domain"/>
    <property type="match status" value="1"/>
</dbReference>
<evidence type="ECO:0000313" key="7">
    <source>
        <dbReference type="EMBL" id="KDQ63498.1"/>
    </source>
</evidence>
<dbReference type="Proteomes" id="UP000027265">
    <property type="component" value="Unassembled WGS sequence"/>
</dbReference>
<dbReference type="Gene3D" id="1.20.80.10">
    <property type="match status" value="1"/>
</dbReference>
<feature type="repeat" description="ANK" evidence="4">
    <location>
        <begin position="186"/>
        <end position="218"/>
    </location>
</feature>
<dbReference type="PROSITE" id="PS51228">
    <property type="entry name" value="ACB_2"/>
    <property type="match status" value="1"/>
</dbReference>
<feature type="compositionally biased region" description="Gly residues" evidence="5">
    <location>
        <begin position="128"/>
        <end position="138"/>
    </location>
</feature>
<dbReference type="OrthoDB" id="341259at2759"/>
<proteinExistence type="predicted"/>
<dbReference type="InParanoid" id="A0A067Q8Y2"/>
<dbReference type="Pfam" id="PF12796">
    <property type="entry name" value="Ank_2"/>
    <property type="match status" value="1"/>
</dbReference>
<dbReference type="GO" id="GO:0000062">
    <property type="term" value="F:fatty-acyl-CoA binding"/>
    <property type="evidence" value="ECO:0007669"/>
    <property type="project" value="InterPro"/>
</dbReference>
<dbReference type="PROSITE" id="PS50088">
    <property type="entry name" value="ANK_REPEAT"/>
    <property type="match status" value="1"/>
</dbReference>
<evidence type="ECO:0000313" key="8">
    <source>
        <dbReference type="Proteomes" id="UP000027265"/>
    </source>
</evidence>
<evidence type="ECO:0000256" key="4">
    <source>
        <dbReference type="PROSITE-ProRule" id="PRU00023"/>
    </source>
</evidence>
<sequence length="244" mass="26027">MSSEYTPSLAFHNAAAYLSNASSLSKVSNDTKLELYGLFKCLTVSSSPNSSRPSIFDFTGRAKWDAWSSAGKTFGNRLVDAEARYLEIAASLGWRDQPIATPPSLGKKGEEEEEIDWDDESPPQNRGTGAGGGGGGMGATVSSVAPPPLGEDADTVHGIALSGDVAELKGFLDAHPEVDLNERDEFGYTPLHLACDRGNTIMVQELLRKGVDQNVKDADEFTAIELARVAGHEDIVAILEKPDS</sequence>
<dbReference type="PRINTS" id="PR00689">
    <property type="entry name" value="ACOABINDINGP"/>
</dbReference>
<dbReference type="EMBL" id="KL197710">
    <property type="protein sequence ID" value="KDQ63498.1"/>
    <property type="molecule type" value="Genomic_DNA"/>
</dbReference>
<dbReference type="SUPFAM" id="SSF48403">
    <property type="entry name" value="Ankyrin repeat"/>
    <property type="match status" value="1"/>
</dbReference>
<dbReference type="AlphaFoldDB" id="A0A067Q8Y2"/>
<dbReference type="Pfam" id="PF00887">
    <property type="entry name" value="ACBP"/>
    <property type="match status" value="1"/>
</dbReference>
<dbReference type="PROSITE" id="PS50297">
    <property type="entry name" value="ANK_REP_REGION"/>
    <property type="match status" value="1"/>
</dbReference>
<evidence type="ECO:0000256" key="5">
    <source>
        <dbReference type="SAM" id="MobiDB-lite"/>
    </source>
</evidence>
<dbReference type="InterPro" id="IPR000582">
    <property type="entry name" value="Acyl-CoA-binding_protein"/>
</dbReference>
<dbReference type="PANTHER" id="PTHR24119">
    <property type="entry name" value="ACYL-COA-BINDING DOMAIN-CONTAINING PROTEIN 6"/>
    <property type="match status" value="1"/>
</dbReference>
<evidence type="ECO:0000256" key="2">
    <source>
        <dbReference type="ARBA" id="ARBA00023043"/>
    </source>
</evidence>
<dbReference type="STRING" id="933084.A0A067Q8Y2"/>
<dbReference type="SMART" id="SM00248">
    <property type="entry name" value="ANK"/>
    <property type="match status" value="1"/>
</dbReference>
<dbReference type="HOGENOM" id="CLU_050309_3_0_1"/>
<evidence type="ECO:0000256" key="1">
    <source>
        <dbReference type="ARBA" id="ARBA00022737"/>
    </source>
</evidence>
<organism evidence="7 8">
    <name type="scientific">Jaapia argillacea MUCL 33604</name>
    <dbReference type="NCBI Taxonomy" id="933084"/>
    <lineage>
        <taxon>Eukaryota</taxon>
        <taxon>Fungi</taxon>
        <taxon>Dikarya</taxon>
        <taxon>Basidiomycota</taxon>
        <taxon>Agaricomycotina</taxon>
        <taxon>Agaricomycetes</taxon>
        <taxon>Agaricomycetidae</taxon>
        <taxon>Jaapiales</taxon>
        <taxon>Jaapiaceae</taxon>
        <taxon>Jaapia</taxon>
    </lineage>
</organism>
<feature type="region of interest" description="Disordered" evidence="5">
    <location>
        <begin position="97"/>
        <end position="155"/>
    </location>
</feature>
<keyword evidence="1" id="KW-0677">Repeat</keyword>
<dbReference type="InterPro" id="IPR035984">
    <property type="entry name" value="Acyl-CoA-binding_sf"/>
</dbReference>
<keyword evidence="2 4" id="KW-0040">ANK repeat</keyword>
<dbReference type="InterPro" id="IPR036770">
    <property type="entry name" value="Ankyrin_rpt-contain_sf"/>
</dbReference>
<name>A0A067Q8Y2_9AGAM</name>
<evidence type="ECO:0000256" key="3">
    <source>
        <dbReference type="ARBA" id="ARBA00023121"/>
    </source>
</evidence>
<gene>
    <name evidence="7" type="ORF">JAAARDRAFT_120214</name>
</gene>
<dbReference type="PANTHER" id="PTHR24119:SF0">
    <property type="entry name" value="ACYL-COA-BINDING DOMAIN-CONTAINING PROTEIN 6"/>
    <property type="match status" value="1"/>
</dbReference>
<dbReference type="SUPFAM" id="SSF47027">
    <property type="entry name" value="Acyl-CoA binding protein"/>
    <property type="match status" value="1"/>
</dbReference>
<keyword evidence="8" id="KW-1185">Reference proteome</keyword>
<feature type="compositionally biased region" description="Acidic residues" evidence="5">
    <location>
        <begin position="111"/>
        <end position="121"/>
    </location>
</feature>